<evidence type="ECO:0000256" key="1">
    <source>
        <dbReference type="ARBA" id="ARBA00009943"/>
    </source>
</evidence>
<dbReference type="InterPro" id="IPR010978">
    <property type="entry name" value="tRNA-bd_arm"/>
</dbReference>
<keyword evidence="7" id="KW-0573">Peptidoglycan synthesis</keyword>
<evidence type="ECO:0000256" key="4">
    <source>
        <dbReference type="ARBA" id="ARBA00022490"/>
    </source>
</evidence>
<evidence type="ECO:0000256" key="9">
    <source>
        <dbReference type="ARBA" id="ARBA00023316"/>
    </source>
</evidence>
<dbReference type="RefSeq" id="WP_307122460.1">
    <property type="nucleotide sequence ID" value="NZ_JAUSTM010000022.1"/>
</dbReference>
<evidence type="ECO:0000256" key="3">
    <source>
        <dbReference type="ARBA" id="ARBA00016236"/>
    </source>
</evidence>
<keyword evidence="9" id="KW-0961">Cell wall biogenesis/degradation</keyword>
<gene>
    <name evidence="13" type="ORF">J2S23_001885</name>
</gene>
<dbReference type="Pfam" id="PF02388">
    <property type="entry name" value="FemAB"/>
    <property type="match status" value="1"/>
</dbReference>
<comment type="catalytic activity">
    <reaction evidence="12">
        <text>beta-D-GlcNAc-(1-&gt;4)-Mur2Ac(oyl-L-Ala-D-isoglutaminyl-L-Lys-(N(6)-Gly)-D-Ala-D-Ala)-di-trans,octa-cis-undecaprenyl diphosphate + 2 glycyl-tRNA(Gly) = MurNAc-L-Ala-D-isoglutaminyl-L-Lys-(N(6)-tri-Gly)-D-Ala-D-Ala-diphospho-di-trans,octa-cis-undecaprenyl-GlcNAc + 2 tRNA(Gly) + 2 H(+)</text>
        <dbReference type="Rhea" id="RHEA:30439"/>
        <dbReference type="Rhea" id="RHEA-COMP:9664"/>
        <dbReference type="Rhea" id="RHEA-COMP:9683"/>
        <dbReference type="ChEBI" id="CHEBI:15378"/>
        <dbReference type="ChEBI" id="CHEBI:62234"/>
        <dbReference type="ChEBI" id="CHEBI:62235"/>
        <dbReference type="ChEBI" id="CHEBI:78442"/>
        <dbReference type="ChEBI" id="CHEBI:78522"/>
        <dbReference type="EC" id="2.3.2.17"/>
    </reaction>
</comment>
<keyword evidence="14" id="KW-1185">Reference proteome</keyword>
<dbReference type="PANTHER" id="PTHR36174:SF2">
    <property type="entry name" value="AMINOACYLTRANSFERASE FEMA"/>
    <property type="match status" value="1"/>
</dbReference>
<evidence type="ECO:0000313" key="14">
    <source>
        <dbReference type="Proteomes" id="UP001223079"/>
    </source>
</evidence>
<dbReference type="SUPFAM" id="SSF55729">
    <property type="entry name" value="Acyl-CoA N-acyltransferases (Nat)"/>
    <property type="match status" value="2"/>
</dbReference>
<evidence type="ECO:0000256" key="10">
    <source>
        <dbReference type="ARBA" id="ARBA00030706"/>
    </source>
</evidence>
<dbReference type="InterPro" id="IPR003447">
    <property type="entry name" value="FEMABX"/>
</dbReference>
<evidence type="ECO:0000256" key="6">
    <source>
        <dbReference type="ARBA" id="ARBA00022960"/>
    </source>
</evidence>
<reference evidence="13 14" key="1">
    <citation type="submission" date="2023-07" db="EMBL/GenBank/DDBJ databases">
        <title>Genomic Encyclopedia of Type Strains, Phase IV (KMG-IV): sequencing the most valuable type-strain genomes for metagenomic binning, comparative biology and taxonomic classification.</title>
        <authorList>
            <person name="Goeker M."/>
        </authorList>
    </citation>
    <scope>NUCLEOTIDE SEQUENCE [LARGE SCALE GENOMIC DNA]</scope>
    <source>
        <strain evidence="13 14">DSM 105143</strain>
    </source>
</reference>
<evidence type="ECO:0000256" key="5">
    <source>
        <dbReference type="ARBA" id="ARBA00022679"/>
    </source>
</evidence>
<dbReference type="PROSITE" id="PS51191">
    <property type="entry name" value="FEMABX"/>
    <property type="match status" value="1"/>
</dbReference>
<organism evidence="13 14">
    <name type="scientific">Streptococcus moroccensis</name>
    <dbReference type="NCBI Taxonomy" id="1451356"/>
    <lineage>
        <taxon>Bacteria</taxon>
        <taxon>Bacillati</taxon>
        <taxon>Bacillota</taxon>
        <taxon>Bacilli</taxon>
        <taxon>Lactobacillales</taxon>
        <taxon>Streptococcaceae</taxon>
        <taxon>Streptococcus</taxon>
    </lineage>
</organism>
<dbReference type="GO" id="GO:0016746">
    <property type="term" value="F:acyltransferase activity"/>
    <property type="evidence" value="ECO:0007669"/>
    <property type="project" value="UniProtKB-KW"/>
</dbReference>
<comment type="similarity">
    <text evidence="1">Belongs to the FemABX family.</text>
</comment>
<protein>
    <recommendedName>
        <fullName evidence="3">Aminoacyltransferase FemA</fullName>
        <ecNumber evidence="2">2.3.2.17</ecNumber>
    </recommendedName>
    <alternativeName>
        <fullName evidence="11">Factor essential for expression of methicillin resistance A</fullName>
    </alternativeName>
    <alternativeName>
        <fullName evidence="10">N-acetylmuramoyl-L-alanyl-D-glutamyl-L-lysyl-(N6-glycyl)-D-alanyl-D-alanine-diphosphoundecaprenyl-N-acetylglucosamine:glycine glycyltransferase</fullName>
    </alternativeName>
</protein>
<evidence type="ECO:0000256" key="11">
    <source>
        <dbReference type="ARBA" id="ARBA00032233"/>
    </source>
</evidence>
<proteinExistence type="inferred from homology"/>
<dbReference type="Gene3D" id="1.20.58.90">
    <property type="match status" value="1"/>
</dbReference>
<accession>A0ABT9YW69</accession>
<dbReference type="Proteomes" id="UP001223079">
    <property type="component" value="Unassembled WGS sequence"/>
</dbReference>
<keyword evidence="4" id="KW-0963">Cytoplasm</keyword>
<dbReference type="InterPro" id="IPR016181">
    <property type="entry name" value="Acyl_CoA_acyltransferase"/>
</dbReference>
<evidence type="ECO:0000313" key="13">
    <source>
        <dbReference type="EMBL" id="MDQ0223310.1"/>
    </source>
</evidence>
<keyword evidence="5 13" id="KW-0808">Transferase</keyword>
<dbReference type="InterPro" id="IPR050644">
    <property type="entry name" value="PG_Glycine_Bridge_Synth"/>
</dbReference>
<evidence type="ECO:0000256" key="7">
    <source>
        <dbReference type="ARBA" id="ARBA00022984"/>
    </source>
</evidence>
<sequence>MSLTELDAKSFEAFAKHCPNASFMQSPQMAQLLTKRGFKTRFLGLEKDGRLQVAGLVYTMPMTGGLHMEINSGPISIDQDYLSEFYQKLTDYAKKEGALQLLVKPYDTYQRFDSDGEPAGPVQNQLIKDLTTSGYSHDGLTTGYPGGEPDWHYVKDLTGISEETLLASFSKKGRPLVKKALSFGIKTRSLNRNELQAFKEITAATSERRDYEDKSLDYYQEFYDSFGDKAQFLVATLNFTDYLANLQTDKHQIVTKLKNVEEAIRQTDSAKQKNLAKELSSQISTFDTRINEASEYIDRFGDKDVILAGALFIYDTHETAYLFSGSYPEFNRFYAPAILQLEAMKESIKRGIPTYNFLGITGLFDRSDSVLRFKQNFNGYITRKMGTFRYYPSPLKYKTIALIKKVLGRS</sequence>
<dbReference type="SUPFAM" id="SSF46589">
    <property type="entry name" value="tRNA-binding arm"/>
    <property type="match status" value="1"/>
</dbReference>
<dbReference type="Gene3D" id="3.40.630.30">
    <property type="match status" value="2"/>
</dbReference>
<keyword evidence="6" id="KW-0133">Cell shape</keyword>
<evidence type="ECO:0000256" key="2">
    <source>
        <dbReference type="ARBA" id="ARBA00012466"/>
    </source>
</evidence>
<dbReference type="EMBL" id="JAUSTM010000022">
    <property type="protein sequence ID" value="MDQ0223310.1"/>
    <property type="molecule type" value="Genomic_DNA"/>
</dbReference>
<keyword evidence="8 13" id="KW-0012">Acyltransferase</keyword>
<dbReference type="EC" id="2.3.2.17" evidence="2"/>
<comment type="caution">
    <text evidence="13">The sequence shown here is derived from an EMBL/GenBank/DDBJ whole genome shotgun (WGS) entry which is preliminary data.</text>
</comment>
<dbReference type="PANTHER" id="PTHR36174">
    <property type="entry name" value="LIPID II:GLYCINE GLYCYLTRANSFERASE"/>
    <property type="match status" value="1"/>
</dbReference>
<evidence type="ECO:0000256" key="8">
    <source>
        <dbReference type="ARBA" id="ARBA00023315"/>
    </source>
</evidence>
<evidence type="ECO:0000256" key="12">
    <source>
        <dbReference type="ARBA" id="ARBA00047483"/>
    </source>
</evidence>
<name>A0ABT9YW69_9STRE</name>